<dbReference type="EMBL" id="AOGK01000011">
    <property type="protein sequence ID" value="MDG5976314.1"/>
    <property type="molecule type" value="Genomic_DNA"/>
</dbReference>
<keyword evidence="4" id="KW-1185">Reference proteome</keyword>
<accession>A0A9X4NUD9</accession>
<name>A0A9X4NUD9_9BURK</name>
<feature type="region of interest" description="Disordered" evidence="1">
    <location>
        <begin position="151"/>
        <end position="203"/>
    </location>
</feature>
<gene>
    <name evidence="3" type="ORF">H010_13701</name>
</gene>
<comment type="caution">
    <text evidence="3">The sequence shown here is derived from an EMBL/GenBank/DDBJ whole genome shotgun (WGS) entry which is preliminary data.</text>
</comment>
<evidence type="ECO:0000256" key="2">
    <source>
        <dbReference type="SAM" id="SignalP"/>
    </source>
</evidence>
<proteinExistence type="predicted"/>
<reference evidence="3" key="1">
    <citation type="submission" date="2013-01" db="EMBL/GenBank/DDBJ databases">
        <title>Genome draft of Hydrogenophaga taeniospiralis 2K1.</title>
        <authorList>
            <person name="Gomila M."/>
            <person name="Lalucat J."/>
        </authorList>
    </citation>
    <scope>NUCLEOTIDE SEQUENCE</scope>
    <source>
        <strain evidence="3">CCUG 15921</strain>
    </source>
</reference>
<evidence type="ECO:0000313" key="4">
    <source>
        <dbReference type="Proteomes" id="UP001152876"/>
    </source>
</evidence>
<evidence type="ECO:0000313" key="3">
    <source>
        <dbReference type="EMBL" id="MDG5976314.1"/>
    </source>
</evidence>
<feature type="compositionally biased region" description="Basic and acidic residues" evidence="1">
    <location>
        <begin position="193"/>
        <end position="203"/>
    </location>
</feature>
<protein>
    <submittedName>
        <fullName evidence="3">Uncharacterized protein</fullName>
    </submittedName>
</protein>
<evidence type="ECO:0000256" key="1">
    <source>
        <dbReference type="SAM" id="MobiDB-lite"/>
    </source>
</evidence>
<sequence>MHPKMPRFRTHFFRPWLVACFLGVLMSTQNACSEDRIVFHGFSYNPAVDSPDIELLDCLYGETLGTHTAHEVQTGQARRGECFNGAGKILLGDSLYVKWRDKNTQKVYEDRVDLRSRLPSPKEMHKQDIYFLIDNNQLYVYLIPDSDWDTKRNHRPVGKPANGPDGREYLDVKTLYPDNAPPKVRGGWPSARAAREAAERGKP</sequence>
<organism evidence="3 4">
    <name type="scientific">Hydrogenophaga taeniospiralis CCUG 15921</name>
    <dbReference type="NCBI Taxonomy" id="1281780"/>
    <lineage>
        <taxon>Bacteria</taxon>
        <taxon>Pseudomonadati</taxon>
        <taxon>Pseudomonadota</taxon>
        <taxon>Betaproteobacteria</taxon>
        <taxon>Burkholderiales</taxon>
        <taxon>Comamonadaceae</taxon>
        <taxon>Hydrogenophaga</taxon>
    </lineage>
</organism>
<dbReference type="Proteomes" id="UP001152876">
    <property type="component" value="Unassembled WGS sequence"/>
</dbReference>
<feature type="signal peptide" evidence="2">
    <location>
        <begin position="1"/>
        <end position="31"/>
    </location>
</feature>
<feature type="chain" id="PRO_5040998638" evidence="2">
    <location>
        <begin position="32"/>
        <end position="203"/>
    </location>
</feature>
<keyword evidence="2" id="KW-0732">Signal</keyword>
<dbReference type="AlphaFoldDB" id="A0A9X4NUD9"/>